<dbReference type="Pfam" id="PF01569">
    <property type="entry name" value="PAP2"/>
    <property type="match status" value="1"/>
</dbReference>
<dbReference type="InterPro" id="IPR036938">
    <property type="entry name" value="PAP2/HPO_sf"/>
</dbReference>
<sequence>MLDKILEIDGQILLWIQENLRMALLTPVVKAITYSGNAGIIAIVTAIILMIIPKTRKLGFLCGAALIVDLLVINLTIKPAVARIRPYEAVEGLKLIISRQHDPSFPSGHSAAAFTIAAVMLYEVPRRISIPVLLFAFLMGFSRLYVGVHYPTDVLCGAMIGVIIGLTVCVVYHRCIAKNKARLHR</sequence>
<evidence type="ECO:0000256" key="4">
    <source>
        <dbReference type="ARBA" id="ARBA00022801"/>
    </source>
</evidence>
<feature type="transmembrane region" description="Helical" evidence="7">
    <location>
        <begin position="31"/>
        <end position="52"/>
    </location>
</feature>
<keyword evidence="5 7" id="KW-1133">Transmembrane helix</keyword>
<dbReference type="PANTHER" id="PTHR14969:SF62">
    <property type="entry name" value="DECAPRENYLPHOSPHORYL-5-PHOSPHORIBOSE PHOSPHATASE RV3807C-RELATED"/>
    <property type="match status" value="1"/>
</dbReference>
<dbReference type="RefSeq" id="WP_002847256.1">
    <property type="nucleotide sequence ID" value="NZ_ADKM02000023.1"/>
</dbReference>
<dbReference type="eggNOG" id="COG0671">
    <property type="taxonomic scope" value="Bacteria"/>
</dbReference>
<keyword evidence="2" id="KW-1003">Cell membrane</keyword>
<dbReference type="Proteomes" id="UP000004259">
    <property type="component" value="Unassembled WGS sequence"/>
</dbReference>
<evidence type="ECO:0000256" key="5">
    <source>
        <dbReference type="ARBA" id="ARBA00022989"/>
    </source>
</evidence>
<keyword evidence="6 7" id="KW-0472">Membrane</keyword>
<feature type="transmembrane region" description="Helical" evidence="7">
    <location>
        <begin position="58"/>
        <end position="77"/>
    </location>
</feature>
<feature type="domain" description="Phosphatidic acid phosphatase type 2/haloperoxidase" evidence="8">
    <location>
        <begin position="55"/>
        <end position="169"/>
    </location>
</feature>
<dbReference type="SUPFAM" id="SSF48317">
    <property type="entry name" value="Acid phosphatase/Vanadium-dependent haloperoxidase"/>
    <property type="match status" value="1"/>
</dbReference>
<feature type="transmembrane region" description="Helical" evidence="7">
    <location>
        <begin position="152"/>
        <end position="172"/>
    </location>
</feature>
<evidence type="ECO:0000256" key="6">
    <source>
        <dbReference type="ARBA" id="ARBA00023136"/>
    </source>
</evidence>
<comment type="subcellular location">
    <subcellularLocation>
        <location evidence="1">Cell membrane</location>
        <topology evidence="1">Multi-pass membrane protein</topology>
    </subcellularLocation>
</comment>
<accession>E9S8E2</accession>
<evidence type="ECO:0000256" key="3">
    <source>
        <dbReference type="ARBA" id="ARBA00022692"/>
    </source>
</evidence>
<evidence type="ECO:0000256" key="2">
    <source>
        <dbReference type="ARBA" id="ARBA00022475"/>
    </source>
</evidence>
<dbReference type="EMBL" id="ADKM02000023">
    <property type="protein sequence ID" value="EGC04444.1"/>
    <property type="molecule type" value="Genomic_DNA"/>
</dbReference>
<reference evidence="9 10" key="1">
    <citation type="submission" date="2011-02" db="EMBL/GenBank/DDBJ databases">
        <authorList>
            <person name="Nelson K.E."/>
            <person name="Sutton G."/>
            <person name="Torralba M."/>
            <person name="Durkin S."/>
            <person name="Harkins D."/>
            <person name="Montgomery R."/>
            <person name="Ziemer C."/>
            <person name="Klaassens E."/>
            <person name="Ocuiv P."/>
            <person name="Morrison M."/>
        </authorList>
    </citation>
    <scope>NUCLEOTIDE SEQUENCE [LARGE SCALE GENOMIC DNA]</scope>
    <source>
        <strain evidence="9 10">8</strain>
    </source>
</reference>
<keyword evidence="10" id="KW-1185">Reference proteome</keyword>
<evidence type="ECO:0000313" key="9">
    <source>
        <dbReference type="EMBL" id="EGC04444.1"/>
    </source>
</evidence>
<gene>
    <name evidence="9" type="ORF">CUS_4846</name>
</gene>
<dbReference type="AlphaFoldDB" id="E9S8E2"/>
<dbReference type="SMART" id="SM00014">
    <property type="entry name" value="acidPPc"/>
    <property type="match status" value="1"/>
</dbReference>
<dbReference type="InterPro" id="IPR000326">
    <property type="entry name" value="PAP2/HPO"/>
</dbReference>
<evidence type="ECO:0000259" key="8">
    <source>
        <dbReference type="SMART" id="SM00014"/>
    </source>
</evidence>
<evidence type="ECO:0000313" key="10">
    <source>
        <dbReference type="Proteomes" id="UP000004259"/>
    </source>
</evidence>
<dbReference type="STRING" id="246199.CUS_4846"/>
<evidence type="ECO:0000256" key="7">
    <source>
        <dbReference type="SAM" id="Phobius"/>
    </source>
</evidence>
<dbReference type="Gene3D" id="1.20.144.10">
    <property type="entry name" value="Phosphatidic acid phosphatase type 2/haloperoxidase"/>
    <property type="match status" value="1"/>
</dbReference>
<protein>
    <submittedName>
        <fullName evidence="9">PAP2 family protein</fullName>
    </submittedName>
</protein>
<feature type="transmembrane region" description="Helical" evidence="7">
    <location>
        <begin position="128"/>
        <end position="146"/>
    </location>
</feature>
<evidence type="ECO:0000256" key="1">
    <source>
        <dbReference type="ARBA" id="ARBA00004651"/>
    </source>
</evidence>
<dbReference type="PANTHER" id="PTHR14969">
    <property type="entry name" value="SPHINGOSINE-1-PHOSPHATE PHOSPHOHYDROLASE"/>
    <property type="match status" value="1"/>
</dbReference>
<comment type="caution">
    <text evidence="9">The sequence shown here is derived from an EMBL/GenBank/DDBJ whole genome shotgun (WGS) entry which is preliminary data.</text>
</comment>
<dbReference type="GO" id="GO:0016787">
    <property type="term" value="F:hydrolase activity"/>
    <property type="evidence" value="ECO:0007669"/>
    <property type="project" value="UniProtKB-KW"/>
</dbReference>
<dbReference type="GO" id="GO:0005886">
    <property type="term" value="C:plasma membrane"/>
    <property type="evidence" value="ECO:0007669"/>
    <property type="project" value="UniProtKB-SubCell"/>
</dbReference>
<keyword evidence="4" id="KW-0378">Hydrolase</keyword>
<name>E9S8E2_RUMAL</name>
<organism evidence="9 10">
    <name type="scientific">Ruminococcus albus 8</name>
    <dbReference type="NCBI Taxonomy" id="246199"/>
    <lineage>
        <taxon>Bacteria</taxon>
        <taxon>Bacillati</taxon>
        <taxon>Bacillota</taxon>
        <taxon>Clostridia</taxon>
        <taxon>Eubacteriales</taxon>
        <taxon>Oscillospiraceae</taxon>
        <taxon>Ruminococcus</taxon>
    </lineage>
</organism>
<proteinExistence type="predicted"/>
<keyword evidence="3 7" id="KW-0812">Transmembrane</keyword>